<keyword evidence="1" id="KW-0812">Transmembrane</keyword>
<feature type="transmembrane region" description="Helical" evidence="1">
    <location>
        <begin position="30"/>
        <end position="50"/>
    </location>
</feature>
<dbReference type="Proteomes" id="UP000515789">
    <property type="component" value="Chromosome"/>
</dbReference>
<dbReference type="RefSeq" id="WP_018594914.1">
    <property type="nucleotide sequence ID" value="NZ_AP031416.1"/>
</dbReference>
<feature type="transmembrane region" description="Helical" evidence="1">
    <location>
        <begin position="84"/>
        <end position="102"/>
    </location>
</feature>
<keyword evidence="1" id="KW-1133">Transmembrane helix</keyword>
<reference evidence="2 3" key="1">
    <citation type="submission" date="2019-04" db="EMBL/GenBank/DDBJ databases">
        <authorList>
            <person name="Schori C."/>
            <person name="Ahrens C."/>
        </authorList>
    </citation>
    <scope>NUCLEOTIDE SEQUENCE [LARGE SCALE GENOMIC DNA]</scope>
    <source>
        <strain evidence="2 3">DSM 2950</strain>
    </source>
</reference>
<sequence length="105" mass="11783">MEKKEVLELARKKKKGSMDEWETQVAQKGFSLVLMGILLVTLALMIVKIVAGQPWSDVYCIFFVSMGIHYLYNGGKLHKKFEIGLGILSVLAAVLLFVGYISEIF</sequence>
<evidence type="ECO:0000256" key="1">
    <source>
        <dbReference type="SAM" id="Phobius"/>
    </source>
</evidence>
<accession>A0A7G5MWR9</accession>
<dbReference type="EMBL" id="CP039126">
    <property type="protein sequence ID" value="QMW79062.1"/>
    <property type="molecule type" value="Genomic_DNA"/>
</dbReference>
<organism evidence="2 3">
    <name type="scientific">Blautia producta</name>
    <dbReference type="NCBI Taxonomy" id="33035"/>
    <lineage>
        <taxon>Bacteria</taxon>
        <taxon>Bacillati</taxon>
        <taxon>Bacillota</taxon>
        <taxon>Clostridia</taxon>
        <taxon>Lachnospirales</taxon>
        <taxon>Lachnospiraceae</taxon>
        <taxon>Blautia</taxon>
    </lineage>
</organism>
<dbReference type="GeneID" id="75051640"/>
<keyword evidence="1" id="KW-0472">Membrane</keyword>
<protein>
    <submittedName>
        <fullName evidence="2">Uncharacterized protein</fullName>
    </submittedName>
</protein>
<dbReference type="Pfam" id="PF20040">
    <property type="entry name" value="DUF6442"/>
    <property type="match status" value="1"/>
</dbReference>
<proteinExistence type="predicted"/>
<evidence type="ECO:0000313" key="3">
    <source>
        <dbReference type="Proteomes" id="UP000515789"/>
    </source>
</evidence>
<evidence type="ECO:0000313" key="2">
    <source>
        <dbReference type="EMBL" id="QMW79062.1"/>
    </source>
</evidence>
<dbReference type="InterPro" id="IPR045620">
    <property type="entry name" value="DUF6442"/>
</dbReference>
<name>A0A7G5MWR9_9FIRM</name>
<gene>
    <name evidence="2" type="ORF">E5259_16490</name>
</gene>
<feature type="transmembrane region" description="Helical" evidence="1">
    <location>
        <begin position="56"/>
        <end position="72"/>
    </location>
</feature>
<dbReference type="AlphaFoldDB" id="A0A7G5MWR9"/>